<evidence type="ECO:0000313" key="2">
    <source>
        <dbReference type="EMBL" id="MDJ1156812.1"/>
    </source>
</evidence>
<accession>A0ABT7ABS0</accession>
<organism evidence="2 3">
    <name type="scientific">Chelatococcus albus</name>
    <dbReference type="NCBI Taxonomy" id="3047466"/>
    <lineage>
        <taxon>Bacteria</taxon>
        <taxon>Pseudomonadati</taxon>
        <taxon>Pseudomonadota</taxon>
        <taxon>Alphaproteobacteria</taxon>
        <taxon>Hyphomicrobiales</taxon>
        <taxon>Chelatococcaceae</taxon>
        <taxon>Chelatococcus</taxon>
    </lineage>
</organism>
<evidence type="ECO:0000313" key="3">
    <source>
        <dbReference type="Proteomes" id="UP001321492"/>
    </source>
</evidence>
<comment type="caution">
    <text evidence="2">The sequence shown here is derived from an EMBL/GenBank/DDBJ whole genome shotgun (WGS) entry which is preliminary data.</text>
</comment>
<gene>
    <name evidence="2" type="ORF">QNA08_00950</name>
</gene>
<dbReference type="Proteomes" id="UP001321492">
    <property type="component" value="Unassembled WGS sequence"/>
</dbReference>
<evidence type="ECO:0000256" key="1">
    <source>
        <dbReference type="SAM" id="MobiDB-lite"/>
    </source>
</evidence>
<dbReference type="EMBL" id="JASJEV010000001">
    <property type="protein sequence ID" value="MDJ1156812.1"/>
    <property type="molecule type" value="Genomic_DNA"/>
</dbReference>
<protein>
    <submittedName>
        <fullName evidence="2">Uncharacterized protein</fullName>
    </submittedName>
</protein>
<dbReference type="RefSeq" id="WP_283738810.1">
    <property type="nucleotide sequence ID" value="NZ_JASJEV010000001.1"/>
</dbReference>
<sequence length="115" mass="11995">MICASPSSPAREDAAAVRRASRTAHAACEDTDAPTLAAIVERVLAEADAEERTSLAANGTLADPVEDFLAGAVAFLVARPDRDDLLERLRVRLSHGASGLPDVPPPDPGAERPSE</sequence>
<name>A0ABT7ABS0_9HYPH</name>
<proteinExistence type="predicted"/>
<feature type="region of interest" description="Disordered" evidence="1">
    <location>
        <begin position="93"/>
        <end position="115"/>
    </location>
</feature>
<reference evidence="2 3" key="1">
    <citation type="submission" date="2023-05" db="EMBL/GenBank/DDBJ databases">
        <title>Chelatococcus sp. nov., a moderately thermophilic bacterium isolated from hot spring microbial mat.</title>
        <authorList>
            <person name="Hu C.-J."/>
            <person name="Li W.-J."/>
        </authorList>
    </citation>
    <scope>NUCLEOTIDE SEQUENCE [LARGE SCALE GENOMIC DNA]</scope>
    <source>
        <strain evidence="2 3">SYSU G07232</strain>
    </source>
</reference>
<keyword evidence="3" id="KW-1185">Reference proteome</keyword>